<dbReference type="SMART" id="SM00239">
    <property type="entry name" value="C2"/>
    <property type="match status" value="1"/>
</dbReference>
<dbReference type="Gene3D" id="3.20.20.190">
    <property type="entry name" value="Phosphatidylinositol (PI) phosphodiesterase"/>
    <property type="match status" value="1"/>
</dbReference>
<protein>
    <recommendedName>
        <fullName evidence="2 8">Phosphoinositide phospholipase C</fullName>
        <ecNumber evidence="2 8">3.1.4.11</ecNumber>
    </recommendedName>
</protein>
<evidence type="ECO:0000259" key="12">
    <source>
        <dbReference type="PROSITE" id="PS50008"/>
    </source>
</evidence>
<keyword evidence="4 8" id="KW-0442">Lipid degradation</keyword>
<dbReference type="RefSeq" id="XP_005089434.1">
    <property type="nucleotide sequence ID" value="XM_005089377.3"/>
</dbReference>
<evidence type="ECO:0000256" key="8">
    <source>
        <dbReference type="RuleBase" id="RU361133"/>
    </source>
</evidence>
<dbReference type="Pfam" id="PF09279">
    <property type="entry name" value="EF-hand_like"/>
    <property type="match status" value="1"/>
</dbReference>
<evidence type="ECO:0000259" key="13">
    <source>
        <dbReference type="PROSITE" id="PS50222"/>
    </source>
</evidence>
<dbReference type="Gene3D" id="2.60.40.150">
    <property type="entry name" value="C2 domain"/>
    <property type="match status" value="1"/>
</dbReference>
<dbReference type="InterPro" id="IPR001192">
    <property type="entry name" value="PI-PLC_fam"/>
</dbReference>
<dbReference type="CDD" id="cd00275">
    <property type="entry name" value="C2_PLC_like"/>
    <property type="match status" value="1"/>
</dbReference>
<reference evidence="15" key="1">
    <citation type="submission" date="2025-08" db="UniProtKB">
        <authorList>
            <consortium name="RefSeq"/>
        </authorList>
    </citation>
    <scope>IDENTIFICATION</scope>
</reference>
<gene>
    <name evidence="15" type="primary">LOC101861626</name>
</gene>
<dbReference type="PROSITE" id="PS50004">
    <property type="entry name" value="C2"/>
    <property type="match status" value="1"/>
</dbReference>
<dbReference type="Pfam" id="PF00387">
    <property type="entry name" value="PI-PLC-Y"/>
    <property type="match status" value="1"/>
</dbReference>
<dbReference type="Proteomes" id="UP000694888">
    <property type="component" value="Unplaced"/>
</dbReference>
<dbReference type="SUPFAM" id="SSF49562">
    <property type="entry name" value="C2 domain (Calcium/lipid-binding domain, CaLB)"/>
    <property type="match status" value="1"/>
</dbReference>
<keyword evidence="14" id="KW-1185">Reference proteome</keyword>
<evidence type="ECO:0000256" key="2">
    <source>
        <dbReference type="ARBA" id="ARBA00012368"/>
    </source>
</evidence>
<evidence type="ECO:0000259" key="11">
    <source>
        <dbReference type="PROSITE" id="PS50004"/>
    </source>
</evidence>
<dbReference type="Gene3D" id="1.10.238.10">
    <property type="entry name" value="EF-hand"/>
    <property type="match status" value="1"/>
</dbReference>
<organism evidence="14 15">
    <name type="scientific">Aplysia californica</name>
    <name type="common">California sea hare</name>
    <dbReference type="NCBI Taxonomy" id="6500"/>
    <lineage>
        <taxon>Eukaryota</taxon>
        <taxon>Metazoa</taxon>
        <taxon>Spiralia</taxon>
        <taxon>Lophotrochozoa</taxon>
        <taxon>Mollusca</taxon>
        <taxon>Gastropoda</taxon>
        <taxon>Heterobranchia</taxon>
        <taxon>Euthyneura</taxon>
        <taxon>Tectipleura</taxon>
        <taxon>Aplysiida</taxon>
        <taxon>Aplysioidea</taxon>
        <taxon>Aplysiidae</taxon>
        <taxon>Aplysia</taxon>
    </lineage>
</organism>
<evidence type="ECO:0000259" key="10">
    <source>
        <dbReference type="PROSITE" id="PS50003"/>
    </source>
</evidence>
<dbReference type="SUPFAM" id="SSF47473">
    <property type="entry name" value="EF-hand"/>
    <property type="match status" value="1"/>
</dbReference>
<evidence type="ECO:0000313" key="14">
    <source>
        <dbReference type="Proteomes" id="UP000694888"/>
    </source>
</evidence>
<dbReference type="PANTHER" id="PTHR10336">
    <property type="entry name" value="PHOSPHOINOSITIDE-SPECIFIC PHOSPHOLIPASE C FAMILY PROTEIN"/>
    <property type="match status" value="1"/>
</dbReference>
<dbReference type="GeneID" id="101861626"/>
<keyword evidence="5 8" id="KW-0443">Lipid metabolism</keyword>
<feature type="domain" description="PI-PLC Y-box" evidence="12">
    <location>
        <begin position="370"/>
        <end position="481"/>
    </location>
</feature>
<keyword evidence="3" id="KW-0106">Calcium</keyword>
<dbReference type="InterPro" id="IPR002048">
    <property type="entry name" value="EF_hand_dom"/>
</dbReference>
<evidence type="ECO:0000256" key="7">
    <source>
        <dbReference type="ARBA" id="ARBA00023674"/>
    </source>
</evidence>
<dbReference type="InterPro" id="IPR001849">
    <property type="entry name" value="PH_domain"/>
</dbReference>
<keyword evidence="8" id="KW-0378">Hydrolase</keyword>
<dbReference type="PROSITE" id="PS50222">
    <property type="entry name" value="EF_HAND_2"/>
    <property type="match status" value="1"/>
</dbReference>
<evidence type="ECO:0000313" key="15">
    <source>
        <dbReference type="RefSeq" id="XP_005089434.1"/>
    </source>
</evidence>
<feature type="domain" description="C2" evidence="11">
    <location>
        <begin position="482"/>
        <end position="608"/>
    </location>
</feature>
<evidence type="ECO:0000256" key="5">
    <source>
        <dbReference type="ARBA" id="ARBA00023098"/>
    </source>
</evidence>
<dbReference type="InterPro" id="IPR018247">
    <property type="entry name" value="EF_Hand_1_Ca_BS"/>
</dbReference>
<feature type="compositionally biased region" description="Acidic residues" evidence="9">
    <location>
        <begin position="322"/>
        <end position="335"/>
    </location>
</feature>
<dbReference type="PROSITE" id="PS50007">
    <property type="entry name" value="PIPLC_X_DOMAIN"/>
    <property type="match status" value="1"/>
</dbReference>
<evidence type="ECO:0000256" key="4">
    <source>
        <dbReference type="ARBA" id="ARBA00022963"/>
    </source>
</evidence>
<evidence type="ECO:0000256" key="1">
    <source>
        <dbReference type="ARBA" id="ARBA00001913"/>
    </source>
</evidence>
<dbReference type="InterPro" id="IPR015359">
    <property type="entry name" value="PLC_EF-hand-like"/>
</dbReference>
<dbReference type="InterPro" id="IPR000909">
    <property type="entry name" value="PLipase_C_PInositol-sp_X_dom"/>
</dbReference>
<feature type="domain" description="EF-hand" evidence="13">
    <location>
        <begin position="31"/>
        <end position="66"/>
    </location>
</feature>
<dbReference type="InterPro" id="IPR000008">
    <property type="entry name" value="C2_dom"/>
</dbReference>
<dbReference type="SMART" id="SM00054">
    <property type="entry name" value="EFh"/>
    <property type="match status" value="2"/>
</dbReference>
<dbReference type="Pfam" id="PF00388">
    <property type="entry name" value="PI-PLC-X"/>
    <property type="match status" value="1"/>
</dbReference>
<name>A0ABM0JAT9_APLCA</name>
<sequence>MMAPSKEARDKWVRGLKYAMQMEQLAEQRNETNRWVREAFNMADKNGDGHLDFEEVLKLLKTLNTDIKKKYAKEMFDAADTNKNVGKGRSVLDKEEFVNFYHRLTKRVELEEIFLAMATNLYATEDECRNIVDNFEPEGNCRKKDQLSEIGFRNYLIAERQQIFNPANRVVWQDMNRPLTHYFVASSHNTYLAEDQLKGPSKVEMYITALRKGCRCVELDCWDGSEGEPVIYHGHTLTSKILFKDVIKAVNDYAFEASPYPLTLSLENHCSVEQQKVMAENMVSILGDKLWCPQNDYVATPSPEQLRYRIIIKGKTLPLSTNDDDLDVSDEDEAADLPSDPASQEPKEKSSSSSSDGHKKIKLSPELSSITSMKSVSFKVVDSSFIPDPTFSVVSLGESKVEKLIQTNPFGLNDISHSKMIRTYPAGTRTDSSNYNPVPMWNHGCQVVALNYQTGGEAMQLNHGRFMDNGGVGYVLKPAFLMSEDLFPLVTENVSRSVSKVLKITIISGYQIPKPNDSTKGEIIDPFVKVEIYGVPSDVAEYKTKVMENNGFNPRWRETCSFKIRVPELALVRFTVTDHDRTRDDFIGYYCLPVLSIQDGFRHFPLFDKYGNQFSQTLIFTHVTLTNA</sequence>
<dbReference type="SMART" id="SM00149">
    <property type="entry name" value="PLCYc"/>
    <property type="match status" value="1"/>
</dbReference>
<comment type="cofactor">
    <cofactor evidence="1">
        <name>Ca(2+)</name>
        <dbReference type="ChEBI" id="CHEBI:29108"/>
    </cofactor>
</comment>
<dbReference type="PROSITE" id="PS50008">
    <property type="entry name" value="PIPLC_Y_DOMAIN"/>
    <property type="match status" value="1"/>
</dbReference>
<dbReference type="Pfam" id="PF00168">
    <property type="entry name" value="C2"/>
    <property type="match status" value="1"/>
</dbReference>
<feature type="domain" description="PH" evidence="10">
    <location>
        <begin position="1"/>
        <end position="21"/>
    </location>
</feature>
<dbReference type="PRINTS" id="PR00390">
    <property type="entry name" value="PHPHLIPASEC"/>
</dbReference>
<keyword evidence="6" id="KW-0807">Transducer</keyword>
<evidence type="ECO:0000256" key="3">
    <source>
        <dbReference type="ARBA" id="ARBA00022837"/>
    </source>
</evidence>
<dbReference type="EC" id="3.1.4.11" evidence="2 8"/>
<dbReference type="InterPro" id="IPR035892">
    <property type="entry name" value="C2_domain_sf"/>
</dbReference>
<dbReference type="PROSITE" id="PS00018">
    <property type="entry name" value="EF_HAND_1"/>
    <property type="match status" value="1"/>
</dbReference>
<comment type="catalytic activity">
    <reaction evidence="7">
        <text>a 1,2-diacyl-sn-glycero-3-phospho-(1D-myo-inositol-4,5-bisphosphate) + H2O = 1D-myo-inositol 1,4,5-trisphosphate + a 1,2-diacyl-sn-glycerol + H(+)</text>
        <dbReference type="Rhea" id="RHEA:33179"/>
        <dbReference type="ChEBI" id="CHEBI:15377"/>
        <dbReference type="ChEBI" id="CHEBI:15378"/>
        <dbReference type="ChEBI" id="CHEBI:17815"/>
        <dbReference type="ChEBI" id="CHEBI:58456"/>
        <dbReference type="ChEBI" id="CHEBI:203600"/>
        <dbReference type="EC" id="3.1.4.11"/>
    </reaction>
    <physiologicalReaction direction="left-to-right" evidence="7">
        <dbReference type="Rhea" id="RHEA:33180"/>
    </physiologicalReaction>
</comment>
<dbReference type="InterPro" id="IPR017946">
    <property type="entry name" value="PLC-like_Pdiesterase_TIM-brl"/>
</dbReference>
<dbReference type="Pfam" id="PF13499">
    <property type="entry name" value="EF-hand_7"/>
    <property type="match status" value="1"/>
</dbReference>
<evidence type="ECO:0000256" key="6">
    <source>
        <dbReference type="ARBA" id="ARBA00023224"/>
    </source>
</evidence>
<accession>A0ABM0JAT9</accession>
<dbReference type="PANTHER" id="PTHR10336:SF209">
    <property type="entry name" value="PHOSPHOINOSITIDE PHOSPHOLIPASE C"/>
    <property type="match status" value="1"/>
</dbReference>
<dbReference type="PROSITE" id="PS50003">
    <property type="entry name" value="PH_DOMAIN"/>
    <property type="match status" value="1"/>
</dbReference>
<feature type="region of interest" description="Disordered" evidence="9">
    <location>
        <begin position="322"/>
        <end position="361"/>
    </location>
</feature>
<proteinExistence type="predicted"/>
<dbReference type="InterPro" id="IPR011992">
    <property type="entry name" value="EF-hand-dom_pair"/>
</dbReference>
<dbReference type="SUPFAM" id="SSF51695">
    <property type="entry name" value="PLC-like phosphodiesterases"/>
    <property type="match status" value="1"/>
</dbReference>
<dbReference type="SMART" id="SM00148">
    <property type="entry name" value="PLCXc"/>
    <property type="match status" value="1"/>
</dbReference>
<evidence type="ECO:0000256" key="9">
    <source>
        <dbReference type="SAM" id="MobiDB-lite"/>
    </source>
</evidence>
<dbReference type="InterPro" id="IPR001711">
    <property type="entry name" value="PLipase_C_Pinositol-sp_Y"/>
</dbReference>